<dbReference type="GeneID" id="19333633"/>
<name>M3AVM9_PSEFD</name>
<dbReference type="VEuPathDB" id="FungiDB:MYCFIDRAFT_176820"/>
<accession>M3AVM9</accession>
<dbReference type="Proteomes" id="UP000016932">
    <property type="component" value="Unassembled WGS sequence"/>
</dbReference>
<dbReference type="AlphaFoldDB" id="M3AVM9"/>
<keyword evidence="2" id="KW-1185">Reference proteome</keyword>
<organism evidence="1 2">
    <name type="scientific">Pseudocercospora fijiensis (strain CIRAD86)</name>
    <name type="common">Black leaf streak disease fungus</name>
    <name type="synonym">Mycosphaerella fijiensis</name>
    <dbReference type="NCBI Taxonomy" id="383855"/>
    <lineage>
        <taxon>Eukaryota</taxon>
        <taxon>Fungi</taxon>
        <taxon>Dikarya</taxon>
        <taxon>Ascomycota</taxon>
        <taxon>Pezizomycotina</taxon>
        <taxon>Dothideomycetes</taxon>
        <taxon>Dothideomycetidae</taxon>
        <taxon>Mycosphaerellales</taxon>
        <taxon>Mycosphaerellaceae</taxon>
        <taxon>Pseudocercospora</taxon>
    </lineage>
</organism>
<evidence type="ECO:0000313" key="2">
    <source>
        <dbReference type="Proteomes" id="UP000016932"/>
    </source>
</evidence>
<sequence>MRQELKNVLMSRRFVPLAMELSNRWRVGRTLSHIQLTMFRLYLTLSSIYFCRNICFAQIITDQVIDYPNPTGLTLEIDDPELAPETGYGSSSSLLIRFDPAPSDFACFNLDDIPADIAAAKTSGSSLNATLSERGTYNSRANYSLISFHQGSPADDKDFKKGVGVSVLQMYDVQNCANESSTPYIWNCGFPDASEAIFNADRVPEFLNQERNIRRKGREMRSSWHRERHALERDIQRIDSITTPVAPPHHNRRSLGPPTNHLIKHQSASFDPAIHQFSLISPQRPR</sequence>
<gene>
    <name evidence="1" type="ORF">MYCFIDRAFT_176820</name>
</gene>
<dbReference type="EMBL" id="KB446560">
    <property type="protein sequence ID" value="EME81532.1"/>
    <property type="molecule type" value="Genomic_DNA"/>
</dbReference>
<dbReference type="OrthoDB" id="10424648at2759"/>
<dbReference type="HOGENOM" id="CLU_973608_0_0_1"/>
<proteinExistence type="predicted"/>
<dbReference type="RefSeq" id="XP_007928704.1">
    <property type="nucleotide sequence ID" value="XM_007930513.1"/>
</dbReference>
<dbReference type="KEGG" id="pfj:MYCFIDRAFT_176820"/>
<protein>
    <submittedName>
        <fullName evidence="1">Uncharacterized protein</fullName>
    </submittedName>
</protein>
<reference evidence="1 2" key="1">
    <citation type="journal article" date="2012" name="PLoS Pathog.">
        <title>Diverse lifestyles and strategies of plant pathogenesis encoded in the genomes of eighteen Dothideomycetes fungi.</title>
        <authorList>
            <person name="Ohm R.A."/>
            <person name="Feau N."/>
            <person name="Henrissat B."/>
            <person name="Schoch C.L."/>
            <person name="Horwitz B.A."/>
            <person name="Barry K.W."/>
            <person name="Condon B.J."/>
            <person name="Copeland A.C."/>
            <person name="Dhillon B."/>
            <person name="Glaser F."/>
            <person name="Hesse C.N."/>
            <person name="Kosti I."/>
            <person name="LaButti K."/>
            <person name="Lindquist E.A."/>
            <person name="Lucas S."/>
            <person name="Salamov A.A."/>
            <person name="Bradshaw R.E."/>
            <person name="Ciuffetti L."/>
            <person name="Hamelin R.C."/>
            <person name="Kema G.H.J."/>
            <person name="Lawrence C."/>
            <person name="Scott J.A."/>
            <person name="Spatafora J.W."/>
            <person name="Turgeon B.G."/>
            <person name="de Wit P.J.G.M."/>
            <person name="Zhong S."/>
            <person name="Goodwin S.B."/>
            <person name="Grigoriev I.V."/>
        </authorList>
    </citation>
    <scope>NUCLEOTIDE SEQUENCE [LARGE SCALE GENOMIC DNA]</scope>
    <source>
        <strain evidence="1 2">CIRAD86</strain>
    </source>
</reference>
<evidence type="ECO:0000313" key="1">
    <source>
        <dbReference type="EMBL" id="EME81532.1"/>
    </source>
</evidence>